<evidence type="ECO:0000313" key="2">
    <source>
        <dbReference type="Proteomes" id="UP000436822"/>
    </source>
</evidence>
<proteinExistence type="predicted"/>
<accession>A0A6N6JFC9</accession>
<comment type="caution">
    <text evidence="1">The sequence shown here is derived from an EMBL/GenBank/DDBJ whole genome shotgun (WGS) entry which is preliminary data.</text>
</comment>
<dbReference type="EMBL" id="BLJE01000002">
    <property type="protein sequence ID" value="GFE64926.1"/>
    <property type="molecule type" value="Genomic_DNA"/>
</dbReference>
<keyword evidence="2" id="KW-1185">Reference proteome</keyword>
<organism evidence="1 2">
    <name type="scientific">Litoreibacter roseus</name>
    <dbReference type="NCBI Taxonomy" id="2601869"/>
    <lineage>
        <taxon>Bacteria</taxon>
        <taxon>Pseudomonadati</taxon>
        <taxon>Pseudomonadota</taxon>
        <taxon>Alphaproteobacteria</taxon>
        <taxon>Rhodobacterales</taxon>
        <taxon>Roseobacteraceae</taxon>
        <taxon>Litoreibacter</taxon>
    </lineage>
</organism>
<sequence length="62" mass="6890">MSGNRHTIRNLDPELLVEAKVHVLQTGRRSLGELISDAIELLIEHETRDDELDHVCGQSSAA</sequence>
<reference evidence="1 2" key="1">
    <citation type="submission" date="2019-12" db="EMBL/GenBank/DDBJ databases">
        <title>Litoreibacter badius sp. nov., a novel bacteriochlorophyll a-containing bacterium in the genus Litoreibacter.</title>
        <authorList>
            <person name="Kanamuro M."/>
            <person name="Takabe Y."/>
            <person name="Mori K."/>
            <person name="Takaichi S."/>
            <person name="Hanada S."/>
        </authorList>
    </citation>
    <scope>NUCLEOTIDE SEQUENCE [LARGE SCALE GENOMIC DNA]</scope>
    <source>
        <strain evidence="1 2">K6</strain>
    </source>
</reference>
<protein>
    <submittedName>
        <fullName evidence="1">Uncharacterized protein</fullName>
    </submittedName>
</protein>
<dbReference type="AlphaFoldDB" id="A0A6N6JFC9"/>
<dbReference type="Proteomes" id="UP000436822">
    <property type="component" value="Unassembled WGS sequence"/>
</dbReference>
<name>A0A6N6JFC9_9RHOB</name>
<dbReference type="RefSeq" id="WP_159806453.1">
    <property type="nucleotide sequence ID" value="NZ_BLJE01000002.1"/>
</dbReference>
<gene>
    <name evidence="1" type="ORF">KIN_20000</name>
</gene>
<evidence type="ECO:0000313" key="1">
    <source>
        <dbReference type="EMBL" id="GFE64926.1"/>
    </source>
</evidence>